<dbReference type="RefSeq" id="WP_118999480.1">
    <property type="nucleotide sequence ID" value="NZ_QWGP01000004.1"/>
</dbReference>
<dbReference type="InterPro" id="IPR001789">
    <property type="entry name" value="Sig_transdc_resp-reg_receiver"/>
</dbReference>
<gene>
    <name evidence="4" type="ORF">D1114_05255</name>
</gene>
<dbReference type="EMBL" id="QWGP01000004">
    <property type="protein sequence ID" value="RHZ96871.1"/>
    <property type="molecule type" value="Genomic_DNA"/>
</dbReference>
<dbReference type="Pfam" id="PF00072">
    <property type="entry name" value="Response_reg"/>
    <property type="match status" value="1"/>
</dbReference>
<evidence type="ECO:0000313" key="4">
    <source>
        <dbReference type="EMBL" id="RHZ96871.1"/>
    </source>
</evidence>
<dbReference type="GO" id="GO:0016791">
    <property type="term" value="F:phosphatase activity"/>
    <property type="evidence" value="ECO:0007669"/>
    <property type="project" value="TreeGrafter"/>
</dbReference>
<dbReference type="PROSITE" id="PS50110">
    <property type="entry name" value="RESPONSE_REGULATORY"/>
    <property type="match status" value="1"/>
</dbReference>
<dbReference type="InterPro" id="IPR036457">
    <property type="entry name" value="PPM-type-like_dom_sf"/>
</dbReference>
<dbReference type="GO" id="GO:0000160">
    <property type="term" value="P:phosphorelay signal transduction system"/>
    <property type="evidence" value="ECO:0007669"/>
    <property type="project" value="InterPro"/>
</dbReference>
<keyword evidence="1" id="KW-0378">Hydrolase</keyword>
<feature type="domain" description="Response regulatory" evidence="3">
    <location>
        <begin position="22"/>
        <end position="138"/>
    </location>
</feature>
<accession>A0AAX1UNC6</accession>
<dbReference type="SUPFAM" id="SSF52172">
    <property type="entry name" value="CheY-like"/>
    <property type="match status" value="1"/>
</dbReference>
<comment type="caution">
    <text evidence="4">The sequence shown here is derived from an EMBL/GenBank/DDBJ whole genome shotgun (WGS) entry which is preliminary data.</text>
</comment>
<dbReference type="PANTHER" id="PTHR43156">
    <property type="entry name" value="STAGE II SPORULATION PROTEIN E-RELATED"/>
    <property type="match status" value="1"/>
</dbReference>
<dbReference type="InterPro" id="IPR001932">
    <property type="entry name" value="PPM-type_phosphatase-like_dom"/>
</dbReference>
<dbReference type="Gene3D" id="3.40.50.2300">
    <property type="match status" value="1"/>
</dbReference>
<evidence type="ECO:0000313" key="5">
    <source>
        <dbReference type="Proteomes" id="UP000266305"/>
    </source>
</evidence>
<dbReference type="InterPro" id="IPR011006">
    <property type="entry name" value="CheY-like_superfamily"/>
</dbReference>
<organism evidence="4 5">
    <name type="scientific">Cereibacter sphaeroides</name>
    <name type="common">Rhodobacter sphaeroides</name>
    <dbReference type="NCBI Taxonomy" id="1063"/>
    <lineage>
        <taxon>Bacteria</taxon>
        <taxon>Pseudomonadati</taxon>
        <taxon>Pseudomonadota</taxon>
        <taxon>Alphaproteobacteria</taxon>
        <taxon>Rhodobacterales</taxon>
        <taxon>Paracoccaceae</taxon>
        <taxon>Cereibacter</taxon>
    </lineage>
</organism>
<dbReference type="PANTHER" id="PTHR43156:SF2">
    <property type="entry name" value="STAGE II SPORULATION PROTEIN E"/>
    <property type="match status" value="1"/>
</dbReference>
<dbReference type="SMART" id="SM00448">
    <property type="entry name" value="REC"/>
    <property type="match status" value="1"/>
</dbReference>
<dbReference type="Pfam" id="PF07228">
    <property type="entry name" value="SpoIIE"/>
    <property type="match status" value="1"/>
</dbReference>
<dbReference type="Proteomes" id="UP000266305">
    <property type="component" value="Unassembled WGS sequence"/>
</dbReference>
<evidence type="ECO:0000256" key="2">
    <source>
        <dbReference type="PROSITE-ProRule" id="PRU00169"/>
    </source>
</evidence>
<dbReference type="Gene3D" id="3.60.40.10">
    <property type="entry name" value="PPM-type phosphatase domain"/>
    <property type="match status" value="1"/>
</dbReference>
<dbReference type="SUPFAM" id="SSF81606">
    <property type="entry name" value="PP2C-like"/>
    <property type="match status" value="1"/>
</dbReference>
<proteinExistence type="predicted"/>
<reference evidence="4 5" key="1">
    <citation type="submission" date="2018-08" db="EMBL/GenBank/DDBJ databases">
        <title>Draft genome sequence of Rhodobacter sphaeroides FY.</title>
        <authorList>
            <person name="Rayyan A."/>
            <person name="Meyer T.E."/>
            <person name="Kyndt J.A."/>
        </authorList>
    </citation>
    <scope>NUCLEOTIDE SEQUENCE [LARGE SCALE GENOMIC DNA]</scope>
    <source>
        <strain evidence="4 5">FY</strain>
    </source>
</reference>
<dbReference type="InterPro" id="IPR052016">
    <property type="entry name" value="Bact_Sigma-Reg"/>
</dbReference>
<keyword evidence="2" id="KW-0597">Phosphoprotein</keyword>
<sequence length="425" mass="45503">MNARSLPFSEAGATGASAPVRHVLIVDDSRAQRRLVALSLARWGYRVSEAATASEALALCQGGDVDIVLSDWMMPGMSGLELCRRIRALPGEAYCYFILLTSRSGTGEVVDGLDCGADDYLVKPAAPDELRARLRAGERVLSMQAELVDKNQLLERAFSELRTIYESLDRDLVEARRLQQSFARDRSRRFGRSTVTLLLRPSGHVGGDLAGSLDLGAGRIALYSIDVSGHGVASALMTARLAGLLSGLSPDGGVARSDGACGQCAGHDSWPPEILAARLNRMMIADLGVEQYFTMAYAEIDLRSGALALVQAGHPHPVVLRAGGRVELLGQGGLPVGLLPDATFERSETRLLPGDRLFLLSDGVTECPDLSGHELGEAGLVRLLAEHAGLGSEELMEALVWALHERMGGGDFRDDVSGVLFDYRP</sequence>
<dbReference type="SMART" id="SM00331">
    <property type="entry name" value="PP2C_SIG"/>
    <property type="match status" value="1"/>
</dbReference>
<dbReference type="AlphaFoldDB" id="A0AAX1UNC6"/>
<feature type="modified residue" description="4-aspartylphosphate" evidence="2">
    <location>
        <position position="71"/>
    </location>
</feature>
<evidence type="ECO:0000259" key="3">
    <source>
        <dbReference type="PROSITE" id="PS50110"/>
    </source>
</evidence>
<evidence type="ECO:0000256" key="1">
    <source>
        <dbReference type="ARBA" id="ARBA00022801"/>
    </source>
</evidence>
<protein>
    <submittedName>
        <fullName evidence="4">Fused response regulator/phosphatase</fullName>
    </submittedName>
</protein>
<dbReference type="CDD" id="cd17574">
    <property type="entry name" value="REC_OmpR"/>
    <property type="match status" value="1"/>
</dbReference>
<name>A0AAX1UNC6_CERSP</name>